<dbReference type="Proteomes" id="UP000326799">
    <property type="component" value="Unassembled WGS sequence"/>
</dbReference>
<organism evidence="1 2">
    <name type="scientific">Aspergillus novoparasiticus</name>
    <dbReference type="NCBI Taxonomy" id="986946"/>
    <lineage>
        <taxon>Eukaryota</taxon>
        <taxon>Fungi</taxon>
        <taxon>Dikarya</taxon>
        <taxon>Ascomycota</taxon>
        <taxon>Pezizomycotina</taxon>
        <taxon>Eurotiomycetes</taxon>
        <taxon>Eurotiomycetidae</taxon>
        <taxon>Eurotiales</taxon>
        <taxon>Aspergillaceae</taxon>
        <taxon>Aspergillus</taxon>
        <taxon>Aspergillus subgen. Circumdati</taxon>
    </lineage>
</organism>
<keyword evidence="2" id="KW-1185">Reference proteome</keyword>
<gene>
    <name evidence="1" type="ORF">BDV33DRAFT_199046</name>
</gene>
<proteinExistence type="predicted"/>
<evidence type="ECO:0000313" key="2">
    <source>
        <dbReference type="Proteomes" id="UP000326799"/>
    </source>
</evidence>
<protein>
    <submittedName>
        <fullName evidence="1">Uncharacterized protein</fullName>
    </submittedName>
</protein>
<sequence>MSETVTLQIYVQTTEQGSSLGYYPDKEGPVIDAAKQALKELGAEYLDGQYQAVPPARPPFYVVIIDATPVNTNELEVILNEIWSSVTFQGQPVPSAKISVQGLDSA</sequence>
<accession>A0A5N6F5Q3</accession>
<dbReference type="EMBL" id="ML733396">
    <property type="protein sequence ID" value="KAB8225208.1"/>
    <property type="molecule type" value="Genomic_DNA"/>
</dbReference>
<evidence type="ECO:0000313" key="1">
    <source>
        <dbReference type="EMBL" id="KAB8225208.1"/>
    </source>
</evidence>
<dbReference type="AlphaFoldDB" id="A0A5N6F5Q3"/>
<name>A0A5N6F5Q3_9EURO</name>
<reference evidence="1 2" key="1">
    <citation type="submission" date="2019-04" db="EMBL/GenBank/DDBJ databases">
        <title>Fungal friends and foes A comparative genomics study of 23 Aspergillus species from section Flavi.</title>
        <authorList>
            <consortium name="DOE Joint Genome Institute"/>
            <person name="Kjaerbolling I."/>
            <person name="Vesth T.C."/>
            <person name="Frisvad J.C."/>
            <person name="Nybo J.L."/>
            <person name="Theobald S."/>
            <person name="Kildgaard S."/>
            <person name="Petersen T.I."/>
            <person name="Kuo A."/>
            <person name="Sato A."/>
            <person name="Lyhne E.K."/>
            <person name="Kogle M.E."/>
            <person name="Wiebenga A."/>
            <person name="Kun R.S."/>
            <person name="Lubbers R.J."/>
            <person name="Makela M.R."/>
            <person name="Barry K."/>
            <person name="Chovatia M."/>
            <person name="Clum A."/>
            <person name="Daum C."/>
            <person name="Haridas S."/>
            <person name="He G."/>
            <person name="LaButti K."/>
            <person name="Lipzen A."/>
            <person name="Mondo S."/>
            <person name="Pangilinan J."/>
            <person name="Riley R."/>
            <person name="Salamov A."/>
            <person name="Simmons B.A."/>
            <person name="Magnuson J.K."/>
            <person name="Henrissat B."/>
            <person name="Mortensen U.H."/>
            <person name="Larsen T.O."/>
            <person name="De vries R.P."/>
            <person name="Grigoriev I.V."/>
            <person name="Machida M."/>
            <person name="Baker S.E."/>
            <person name="Andersen M.R."/>
        </authorList>
    </citation>
    <scope>NUCLEOTIDE SEQUENCE [LARGE SCALE GENOMIC DNA]</scope>
    <source>
        <strain evidence="1 2">CBS 126849</strain>
    </source>
</reference>